<dbReference type="OMA" id="ICCTDEL"/>
<accession>L8WKI6</accession>
<evidence type="ECO:0000313" key="6">
    <source>
        <dbReference type="EMBL" id="ELU38711.1"/>
    </source>
</evidence>
<dbReference type="UniPathway" id="UPA00603">
    <property type="reaction ID" value="UER00660"/>
</dbReference>
<dbReference type="GO" id="GO:0006147">
    <property type="term" value="P:guanine catabolic process"/>
    <property type="evidence" value="ECO:0007669"/>
    <property type="project" value="UniProtKB-UniPathway"/>
</dbReference>
<evidence type="ECO:0000256" key="3">
    <source>
        <dbReference type="ARBA" id="ARBA00022801"/>
    </source>
</evidence>
<keyword evidence="7" id="KW-1185">Reference proteome</keyword>
<dbReference type="PANTHER" id="PTHR11271:SF6">
    <property type="entry name" value="GUANINE DEAMINASE"/>
    <property type="match status" value="1"/>
</dbReference>
<sequence>MTGGPRLNASFPSYNTLFFLASTRNSQLVCTFSHRTTMPTHRLFHGSVITPVSVHKTEFWPQALLCVNSAGIIEWIVSDVKSSQLQTVALEKGLVLDDSVEIYELRHGEWLMPGFIDTHTVSHTTRILIPEIDHVTRSTRLNSPISELFHSGGQYELLEWLNNVTFPTESRFHDTTFAERVYSAVVDRVLNSGTTTCCYYGTLHLEATQVLAKLTHDKGQRAFVGVSKCNMNRESGKYQEDSTSQSIENTKKLISYIRALSPNSAPLVHPILTPRFAISCTGDLLDSLGDMVKADPTLAIQTHISENLGEIDFTLKLFPKASTYTDVYKRAGLLTDRTILAHAVHLSNDEMEEIKSCGSGISHCPTSNFYLNSGVARVGEMLDRGLKVGLGTDCSGGFSPSMLTAVRDAGIASKVIGMTSVGSLPSPYATSTLTNGKAGAAENGQATTCNGIVTPKLADKTLPLSALLHLSTLGGAQLCNLEQTTGSLEAGKEFDAVLVSVRPETGNANVWANLPAGVNSSAGEEMPADSLEALLEKFFFCGSDRNVRRVWVRGRLVGGVEK</sequence>
<evidence type="ECO:0000256" key="2">
    <source>
        <dbReference type="ARBA" id="ARBA00022723"/>
    </source>
</evidence>
<dbReference type="HOGENOM" id="CLU_012358_0_0_1"/>
<gene>
    <name evidence="6" type="ORF">AG1IA_07256</name>
</gene>
<evidence type="ECO:0000259" key="5">
    <source>
        <dbReference type="Pfam" id="PF01979"/>
    </source>
</evidence>
<dbReference type="InterPro" id="IPR006680">
    <property type="entry name" value="Amidohydro-rel"/>
</dbReference>
<dbReference type="Pfam" id="PF01979">
    <property type="entry name" value="Amidohydro_1"/>
    <property type="match status" value="2"/>
</dbReference>
<dbReference type="Proteomes" id="UP000011668">
    <property type="component" value="Unassembled WGS sequence"/>
</dbReference>
<dbReference type="GO" id="GO:0005829">
    <property type="term" value="C:cytosol"/>
    <property type="evidence" value="ECO:0007669"/>
    <property type="project" value="TreeGrafter"/>
</dbReference>
<dbReference type="GO" id="GO:0008892">
    <property type="term" value="F:guanine deaminase activity"/>
    <property type="evidence" value="ECO:0007669"/>
    <property type="project" value="TreeGrafter"/>
</dbReference>
<dbReference type="InterPro" id="IPR032466">
    <property type="entry name" value="Metal_Hydrolase"/>
</dbReference>
<feature type="domain" description="Amidohydrolase-related" evidence="5">
    <location>
        <begin position="111"/>
        <end position="409"/>
    </location>
</feature>
<dbReference type="OrthoDB" id="194468at2759"/>
<dbReference type="STRING" id="983506.L8WKI6"/>
<dbReference type="GO" id="GO:0008270">
    <property type="term" value="F:zinc ion binding"/>
    <property type="evidence" value="ECO:0007669"/>
    <property type="project" value="TreeGrafter"/>
</dbReference>
<comment type="cofactor">
    <cofactor evidence="1">
        <name>Zn(2+)</name>
        <dbReference type="ChEBI" id="CHEBI:29105"/>
    </cofactor>
</comment>
<reference evidence="6 7" key="1">
    <citation type="journal article" date="2013" name="Nat. Commun.">
        <title>The evolution and pathogenic mechanisms of the rice sheath blight pathogen.</title>
        <authorList>
            <person name="Zheng A."/>
            <person name="Lin R."/>
            <person name="Xu L."/>
            <person name="Qin P."/>
            <person name="Tang C."/>
            <person name="Ai P."/>
            <person name="Zhang D."/>
            <person name="Liu Y."/>
            <person name="Sun Z."/>
            <person name="Feng H."/>
            <person name="Wang Y."/>
            <person name="Chen Y."/>
            <person name="Liang X."/>
            <person name="Fu R."/>
            <person name="Li Q."/>
            <person name="Zhang J."/>
            <person name="Yu X."/>
            <person name="Xie Z."/>
            <person name="Ding L."/>
            <person name="Guan P."/>
            <person name="Tang J."/>
            <person name="Liang Y."/>
            <person name="Wang S."/>
            <person name="Deng Q."/>
            <person name="Li S."/>
            <person name="Zhu J."/>
            <person name="Wang L."/>
            <person name="Liu H."/>
            <person name="Li P."/>
        </authorList>
    </citation>
    <scope>NUCLEOTIDE SEQUENCE [LARGE SCALE GENOMIC DNA]</scope>
    <source>
        <strain evidence="7">AG-1 IA</strain>
    </source>
</reference>
<dbReference type="SUPFAM" id="SSF51338">
    <property type="entry name" value="Composite domain of metallo-dependent hydrolases"/>
    <property type="match status" value="1"/>
</dbReference>
<evidence type="ECO:0000256" key="1">
    <source>
        <dbReference type="ARBA" id="ARBA00001947"/>
    </source>
</evidence>
<dbReference type="InterPro" id="IPR051607">
    <property type="entry name" value="Metallo-dep_hydrolases"/>
</dbReference>
<dbReference type="EMBL" id="AFRT01002072">
    <property type="protein sequence ID" value="ELU38711.1"/>
    <property type="molecule type" value="Genomic_DNA"/>
</dbReference>
<dbReference type="PANTHER" id="PTHR11271">
    <property type="entry name" value="GUANINE DEAMINASE"/>
    <property type="match status" value="1"/>
</dbReference>
<evidence type="ECO:0000313" key="7">
    <source>
        <dbReference type="Proteomes" id="UP000011668"/>
    </source>
</evidence>
<keyword evidence="4" id="KW-0862">Zinc</keyword>
<evidence type="ECO:0000256" key="4">
    <source>
        <dbReference type="ARBA" id="ARBA00022833"/>
    </source>
</evidence>
<proteinExistence type="predicted"/>
<name>L8WKI6_THACA</name>
<dbReference type="Gene3D" id="3.20.20.140">
    <property type="entry name" value="Metal-dependent hydrolases"/>
    <property type="match status" value="1"/>
</dbReference>
<keyword evidence="3" id="KW-0378">Hydrolase</keyword>
<dbReference type="SUPFAM" id="SSF51556">
    <property type="entry name" value="Metallo-dependent hydrolases"/>
    <property type="match status" value="1"/>
</dbReference>
<protein>
    <submittedName>
        <fullName evidence="6">Guanine deaminase</fullName>
    </submittedName>
</protein>
<dbReference type="AlphaFoldDB" id="L8WKI6"/>
<organism evidence="6 7">
    <name type="scientific">Thanatephorus cucumeris (strain AG1-IA)</name>
    <name type="common">Rice sheath blight fungus</name>
    <name type="synonym">Rhizoctonia solani</name>
    <dbReference type="NCBI Taxonomy" id="983506"/>
    <lineage>
        <taxon>Eukaryota</taxon>
        <taxon>Fungi</taxon>
        <taxon>Dikarya</taxon>
        <taxon>Basidiomycota</taxon>
        <taxon>Agaricomycotina</taxon>
        <taxon>Agaricomycetes</taxon>
        <taxon>Cantharellales</taxon>
        <taxon>Ceratobasidiaceae</taxon>
        <taxon>Rhizoctonia</taxon>
        <taxon>Rhizoctonia solani AG-1</taxon>
    </lineage>
</organism>
<dbReference type="InterPro" id="IPR011059">
    <property type="entry name" value="Metal-dep_hydrolase_composite"/>
</dbReference>
<feature type="domain" description="Amidohydrolase-related" evidence="5">
    <location>
        <begin position="462"/>
        <end position="557"/>
    </location>
</feature>
<comment type="caution">
    <text evidence="6">The sequence shown here is derived from an EMBL/GenBank/DDBJ whole genome shotgun (WGS) entry which is preliminary data.</text>
</comment>
<dbReference type="Gene3D" id="2.30.40.10">
    <property type="entry name" value="Urease, subunit C, domain 1"/>
    <property type="match status" value="2"/>
</dbReference>
<keyword evidence="2" id="KW-0479">Metal-binding</keyword>